<accession>A0A098B0Z1</accession>
<evidence type="ECO:0000313" key="3">
    <source>
        <dbReference type="EMBL" id="KTE93159.1"/>
    </source>
</evidence>
<dbReference type="RefSeq" id="WP_005812954.1">
    <property type="nucleotide sequence ID" value="NZ_CABKQQ010000043.1"/>
</dbReference>
<reference evidence="2" key="1">
    <citation type="submission" date="2014-07" db="EMBL/GenBank/DDBJ databases">
        <authorList>
            <person name="Hornung V.Bastian."/>
        </authorList>
    </citation>
    <scope>NUCLEOTIDE SEQUENCE</scope>
    <source>
        <strain evidence="2">PCE-S</strain>
    </source>
</reference>
<gene>
    <name evidence="3" type="ORF">AT727_15625</name>
    <name evidence="2" type="ORF">DPCES_2123</name>
</gene>
<dbReference type="Proteomes" id="UP000054623">
    <property type="component" value="Unassembled WGS sequence"/>
</dbReference>
<sequence length="161" mass="18424">MFYRIHQFWQAIHPIITEDELAWAISLLPAPCLTLFLGQPLPEQRHALDVAQDLWNSGIRDSHLLIAALLHDCGKTRYPLKLWERVAIVLLQKAPRKIWHTLSHSSLPLAASLQAAEAHPLWGAEMASHLGLDPRIVELIREHHTPHSQEGYLLYQADNRH</sequence>
<dbReference type="InterPro" id="IPR006674">
    <property type="entry name" value="HD_domain"/>
</dbReference>
<dbReference type="AlphaFoldDB" id="A0A098B0Z1"/>
<dbReference type="Pfam" id="PF01966">
    <property type="entry name" value="HD"/>
    <property type="match status" value="1"/>
</dbReference>
<reference evidence="3 4" key="2">
    <citation type="submission" date="2015-12" db="EMBL/GenBank/DDBJ databases">
        <title>Draft Genome Sequence of Desulfitobacterium hafniense Strain DH, a Sulfate-reducing Bacterium Isolated from Paddy Soils.</title>
        <authorList>
            <person name="Bao P."/>
            <person name="Zhang X."/>
            <person name="Li G."/>
        </authorList>
    </citation>
    <scope>NUCLEOTIDE SEQUENCE [LARGE SCALE GENOMIC DNA]</scope>
    <source>
        <strain evidence="3 4">DH</strain>
    </source>
</reference>
<proteinExistence type="predicted"/>
<dbReference type="SUPFAM" id="SSF109604">
    <property type="entry name" value="HD-domain/PDEase-like"/>
    <property type="match status" value="1"/>
</dbReference>
<organism evidence="2">
    <name type="scientific">Desulfitobacterium hafniense</name>
    <name type="common">Desulfitobacterium frappieri</name>
    <dbReference type="NCBI Taxonomy" id="49338"/>
    <lineage>
        <taxon>Bacteria</taxon>
        <taxon>Bacillati</taxon>
        <taxon>Bacillota</taxon>
        <taxon>Clostridia</taxon>
        <taxon>Eubacteriales</taxon>
        <taxon>Desulfitobacteriaceae</taxon>
        <taxon>Desulfitobacterium</taxon>
    </lineage>
</organism>
<name>A0A098B0Z1_DESHA</name>
<dbReference type="PATRIC" id="fig|49338.4.peg.2287"/>
<dbReference type="Gene3D" id="1.10.3210.10">
    <property type="entry name" value="Hypothetical protein af1432"/>
    <property type="match status" value="1"/>
</dbReference>
<dbReference type="EMBL" id="LOCK01000008">
    <property type="protein sequence ID" value="KTE93159.1"/>
    <property type="molecule type" value="Genomic_DNA"/>
</dbReference>
<evidence type="ECO:0000313" key="4">
    <source>
        <dbReference type="Proteomes" id="UP000054623"/>
    </source>
</evidence>
<protein>
    <submittedName>
        <fullName evidence="2">HD domain</fullName>
    </submittedName>
</protein>
<dbReference type="InterPro" id="IPR006675">
    <property type="entry name" value="HDIG_dom"/>
</dbReference>
<dbReference type="EMBL" id="LK996017">
    <property type="protein sequence ID" value="CDX02010.1"/>
    <property type="molecule type" value="Genomic_DNA"/>
</dbReference>
<feature type="domain" description="HD" evidence="1">
    <location>
        <begin position="55"/>
        <end position="156"/>
    </location>
</feature>
<evidence type="ECO:0000313" key="2">
    <source>
        <dbReference type="EMBL" id="CDX02010.1"/>
    </source>
</evidence>
<dbReference type="NCBIfam" id="TIGR00277">
    <property type="entry name" value="HDIG"/>
    <property type="match status" value="1"/>
</dbReference>
<evidence type="ECO:0000259" key="1">
    <source>
        <dbReference type="Pfam" id="PF01966"/>
    </source>
</evidence>
<dbReference type="OrthoDB" id="68032at2"/>